<sequence length="121" mass="13671">MQINKALHHTSGQLTRMKNHNHQDLTLRLPAQVRIWVRVQAATQGVHDSDVVQRALDHHLDTLHPSACHNCKYGQSGDIRRLKARLGNSTKRQVIEKSAMLNMSMNQAIATCLTLEMNDSI</sequence>
<dbReference type="EMBL" id="ABXB03000002">
    <property type="protein sequence ID" value="EFA23138.1"/>
    <property type="molecule type" value="Genomic_DNA"/>
</dbReference>
<organism evidence="1 3">
    <name type="scientific">Bifidobacterium gallicum DSM 20093 = LMG 11596</name>
    <dbReference type="NCBI Taxonomy" id="561180"/>
    <lineage>
        <taxon>Bacteria</taxon>
        <taxon>Bacillati</taxon>
        <taxon>Actinomycetota</taxon>
        <taxon>Actinomycetes</taxon>
        <taxon>Bifidobacteriales</taxon>
        <taxon>Bifidobacteriaceae</taxon>
        <taxon>Bifidobacterium</taxon>
    </lineage>
</organism>
<reference evidence="2 4" key="2">
    <citation type="submission" date="2014-03" db="EMBL/GenBank/DDBJ databases">
        <title>Genomics of Bifidobacteria.</title>
        <authorList>
            <person name="Ventura M."/>
            <person name="Milani C."/>
            <person name="Lugli G.A."/>
        </authorList>
    </citation>
    <scope>NUCLEOTIDE SEQUENCE [LARGE SCALE GENOMIC DNA]</scope>
    <source>
        <strain evidence="2 4">LMG 11596</strain>
    </source>
</reference>
<dbReference type="RefSeq" id="WP_006294687.1">
    <property type="nucleotide sequence ID" value="NZ_ABXB03000002.1"/>
</dbReference>
<evidence type="ECO:0000313" key="3">
    <source>
        <dbReference type="Proteomes" id="UP000003656"/>
    </source>
</evidence>
<reference evidence="1 3" key="1">
    <citation type="submission" date="2009-11" db="EMBL/GenBank/DDBJ databases">
        <authorList>
            <person name="Weinstock G."/>
            <person name="Sodergren E."/>
            <person name="Clifton S."/>
            <person name="Fulton L."/>
            <person name="Fulton B."/>
            <person name="Courtney L."/>
            <person name="Fronick C."/>
            <person name="Harrison M."/>
            <person name="Strong C."/>
            <person name="Farmer C."/>
            <person name="Delahaunty K."/>
            <person name="Markovic C."/>
            <person name="Hall O."/>
            <person name="Minx P."/>
            <person name="Tomlinson C."/>
            <person name="Mitreva M."/>
            <person name="Nelson J."/>
            <person name="Hou S."/>
            <person name="Wollam A."/>
            <person name="Pepin K.H."/>
            <person name="Johnson M."/>
            <person name="Bhonagiri V."/>
            <person name="Nash W.E."/>
            <person name="Warren W."/>
            <person name="Chinwalla A."/>
            <person name="Mardis E.R."/>
            <person name="Wilson R.K."/>
        </authorList>
    </citation>
    <scope>NUCLEOTIDE SEQUENCE [LARGE SCALE GENOMIC DNA]</scope>
    <source>
        <strain evidence="1 3">DSM 20093</strain>
    </source>
</reference>
<evidence type="ECO:0000313" key="2">
    <source>
        <dbReference type="EMBL" id="KFI58812.1"/>
    </source>
</evidence>
<gene>
    <name evidence="2" type="ORF">BGLCM_1107</name>
    <name evidence="1" type="ORF">BIFGAL_03251</name>
</gene>
<protein>
    <submittedName>
        <fullName evidence="1">Uncharacterized protein</fullName>
    </submittedName>
</protein>
<dbReference type="STRING" id="561180.BIFGAL_03251"/>
<name>D1NTT4_9BIFI</name>
<keyword evidence="4" id="KW-1185">Reference proteome</keyword>
<accession>D1NTT4</accession>
<proteinExistence type="predicted"/>
<dbReference type="Proteomes" id="UP000029074">
    <property type="component" value="Unassembled WGS sequence"/>
</dbReference>
<evidence type="ECO:0000313" key="4">
    <source>
        <dbReference type="Proteomes" id="UP000029074"/>
    </source>
</evidence>
<evidence type="ECO:0000313" key="1">
    <source>
        <dbReference type="EMBL" id="EFA23138.1"/>
    </source>
</evidence>
<dbReference type="AlphaFoldDB" id="D1NTT4"/>
<dbReference type="EMBL" id="JGYW01000005">
    <property type="protein sequence ID" value="KFI58812.1"/>
    <property type="molecule type" value="Genomic_DNA"/>
</dbReference>
<dbReference type="Proteomes" id="UP000003656">
    <property type="component" value="Unassembled WGS sequence"/>
</dbReference>
<comment type="caution">
    <text evidence="1">The sequence shown here is derived from an EMBL/GenBank/DDBJ whole genome shotgun (WGS) entry which is preliminary data.</text>
</comment>